<reference evidence="3 4" key="1">
    <citation type="submission" date="2013-09" db="EMBL/GenBank/DDBJ databases">
        <authorList>
            <person name="Zeng Z."/>
            <person name="Chen C."/>
        </authorList>
    </citation>
    <scope>NUCLEOTIDE SEQUENCE [LARGE SCALE GENOMIC DNA]</scope>
    <source>
        <strain evidence="3 4">F44-8</strain>
    </source>
</reference>
<accession>A0A0A2LNZ9</accession>
<keyword evidence="4" id="KW-1185">Reference proteome</keyword>
<dbReference type="Proteomes" id="UP000030129">
    <property type="component" value="Unassembled WGS sequence"/>
</dbReference>
<dbReference type="InterPro" id="IPR001173">
    <property type="entry name" value="Glyco_trans_2-like"/>
</dbReference>
<dbReference type="PANTHER" id="PTHR43630">
    <property type="entry name" value="POLY-BETA-1,6-N-ACETYL-D-GLUCOSAMINE SYNTHASE"/>
    <property type="match status" value="1"/>
</dbReference>
<dbReference type="Gene3D" id="3.90.550.10">
    <property type="entry name" value="Spore Coat Polysaccharide Biosynthesis Protein SpsA, Chain A"/>
    <property type="match status" value="1"/>
</dbReference>
<organism evidence="3 4">
    <name type="scientific">Flavobacterium beibuense F44-8</name>
    <dbReference type="NCBI Taxonomy" id="1406840"/>
    <lineage>
        <taxon>Bacteria</taxon>
        <taxon>Pseudomonadati</taxon>
        <taxon>Bacteroidota</taxon>
        <taxon>Flavobacteriia</taxon>
        <taxon>Flavobacteriales</taxon>
        <taxon>Flavobacteriaceae</taxon>
        <taxon>Flavobacterium</taxon>
    </lineage>
</organism>
<comment type="similarity">
    <text evidence="1">Belongs to the glycosyltransferase 2 family. WaaE/KdtX subfamily.</text>
</comment>
<name>A0A0A2LNZ9_9FLAO</name>
<evidence type="ECO:0000313" key="4">
    <source>
        <dbReference type="Proteomes" id="UP000030129"/>
    </source>
</evidence>
<feature type="domain" description="Glycosyltransferase 2-like" evidence="2">
    <location>
        <begin position="5"/>
        <end position="137"/>
    </location>
</feature>
<dbReference type="InterPro" id="IPR029044">
    <property type="entry name" value="Nucleotide-diphossugar_trans"/>
</dbReference>
<dbReference type="STRING" id="1406840.Q763_07035"/>
<evidence type="ECO:0000259" key="2">
    <source>
        <dbReference type="Pfam" id="PF00535"/>
    </source>
</evidence>
<dbReference type="CDD" id="cd02511">
    <property type="entry name" value="Beta4Glucosyltransferase"/>
    <property type="match status" value="1"/>
</dbReference>
<dbReference type="RefSeq" id="WP_035132542.1">
    <property type="nucleotide sequence ID" value="NZ_JRLV01000006.1"/>
</dbReference>
<dbReference type="EMBL" id="JRLV01000006">
    <property type="protein sequence ID" value="KGO82012.1"/>
    <property type="molecule type" value="Genomic_DNA"/>
</dbReference>
<dbReference type="eggNOG" id="COG1216">
    <property type="taxonomic scope" value="Bacteria"/>
</dbReference>
<comment type="caution">
    <text evidence="3">The sequence shown here is derived from an EMBL/GenBank/DDBJ whole genome shotgun (WGS) entry which is preliminary data.</text>
</comment>
<evidence type="ECO:0000313" key="3">
    <source>
        <dbReference type="EMBL" id="KGO82012.1"/>
    </source>
</evidence>
<protein>
    <submittedName>
        <fullName evidence="3">Lipopolysaccharide biosynthesis protein</fullName>
    </submittedName>
</protein>
<dbReference type="PANTHER" id="PTHR43630:SF2">
    <property type="entry name" value="GLYCOSYLTRANSFERASE"/>
    <property type="match status" value="1"/>
</dbReference>
<dbReference type="AlphaFoldDB" id="A0A0A2LNZ9"/>
<evidence type="ECO:0000256" key="1">
    <source>
        <dbReference type="ARBA" id="ARBA00038494"/>
    </source>
</evidence>
<dbReference type="Pfam" id="PF00535">
    <property type="entry name" value="Glycos_transf_2"/>
    <property type="match status" value="1"/>
</dbReference>
<sequence>MNKLSVIIPTYNEEAYIEDAVKSVKGTYEIIVIDSYSTDSTKEKALALGCRVIERKFDNFSAQKNFALPHATGDWILFMDADERVTQKLWFEIQDTIANPKHQGYKIKFLHFYMNRFLYHKIDRVTRLVKNNDVKFTGDVHEKLNVNGSTGELKNFMVHYTYKGFFHWLQKKDSYAWFQAGMSLKKGKKVTYFHLVFKPMYRFFHTYIIKGGFLDGVPGLALASINAYGVLSRYAKLLLLQKGLK</sequence>
<dbReference type="SUPFAM" id="SSF53448">
    <property type="entry name" value="Nucleotide-diphospho-sugar transferases"/>
    <property type="match status" value="1"/>
</dbReference>
<gene>
    <name evidence="3" type="ORF">Q763_07035</name>
</gene>
<proteinExistence type="inferred from homology"/>